<name>A0ABQ1I0C4_9ALTE</name>
<gene>
    <name evidence="2" type="ORF">GCM10007414_12160</name>
</gene>
<dbReference type="Gene3D" id="3.20.20.70">
    <property type="entry name" value="Aldolase class I"/>
    <property type="match status" value="1"/>
</dbReference>
<accession>A0ABQ1I0C4</accession>
<feature type="domain" description="NADH:flavin oxidoreductase/NADH oxidase N-terminal" evidence="1">
    <location>
        <begin position="5"/>
        <end position="337"/>
    </location>
</feature>
<dbReference type="PANTHER" id="PTHR22893">
    <property type="entry name" value="NADH OXIDOREDUCTASE-RELATED"/>
    <property type="match status" value="1"/>
</dbReference>
<evidence type="ECO:0000313" key="3">
    <source>
        <dbReference type="Proteomes" id="UP000651977"/>
    </source>
</evidence>
<comment type="caution">
    <text evidence="2">The sequence shown here is derived from an EMBL/GenBank/DDBJ whole genome shotgun (WGS) entry which is preliminary data.</text>
</comment>
<protein>
    <submittedName>
        <fullName evidence="2">Alkene reductase</fullName>
    </submittedName>
</protein>
<dbReference type="Proteomes" id="UP000651977">
    <property type="component" value="Unassembled WGS sequence"/>
</dbReference>
<dbReference type="InterPro" id="IPR045247">
    <property type="entry name" value="Oye-like"/>
</dbReference>
<organism evidence="2 3">
    <name type="scientific">Agarivorans gilvus</name>
    <dbReference type="NCBI Taxonomy" id="680279"/>
    <lineage>
        <taxon>Bacteria</taxon>
        <taxon>Pseudomonadati</taxon>
        <taxon>Pseudomonadota</taxon>
        <taxon>Gammaproteobacteria</taxon>
        <taxon>Alteromonadales</taxon>
        <taxon>Alteromonadaceae</taxon>
        <taxon>Agarivorans</taxon>
    </lineage>
</organism>
<proteinExistence type="predicted"/>
<sequence>MSLANLFSPINLGDIALQHRVVMAPLTRSRAAQPGDIPQDLNVEYYQQRASAGLIITEATQISPQAKGYAYTPGIYSEQQLAGWKAVTEAVHAKGGKIVAQLWHVGRISHREVQQNGELPVAPSAIAPEGQAFTEKGFLDFETPRALTIEEIPQVVEQYRQAAKNAKLAGFDGVEVHAANGYLLDQFLKDGSNQRDDSYGGSIENRARLTLEVTAAVAEELGSGRVGIRISPTGTFNSMSESNPQALFNYLADKLSEMNLAYLHVVENFGGAPAREDFSFAELRRHYKGVYMANGGYSAATAEQAIAEGKADVVSFGSAFIANPDLPERFKQGAALNELDQNTLYGGGAQGYTDYPSLAAE</sequence>
<dbReference type="PANTHER" id="PTHR22893:SF91">
    <property type="entry name" value="NADPH DEHYDROGENASE 2-RELATED"/>
    <property type="match status" value="1"/>
</dbReference>
<dbReference type="RefSeq" id="WP_055734779.1">
    <property type="nucleotide sequence ID" value="NZ_BMDY01000006.1"/>
</dbReference>
<dbReference type="Pfam" id="PF00724">
    <property type="entry name" value="Oxidored_FMN"/>
    <property type="match status" value="1"/>
</dbReference>
<dbReference type="CDD" id="cd02933">
    <property type="entry name" value="OYE_like_FMN"/>
    <property type="match status" value="1"/>
</dbReference>
<dbReference type="EMBL" id="BMDY01000006">
    <property type="protein sequence ID" value="GGB00590.1"/>
    <property type="molecule type" value="Genomic_DNA"/>
</dbReference>
<keyword evidence="3" id="KW-1185">Reference proteome</keyword>
<dbReference type="InterPro" id="IPR001155">
    <property type="entry name" value="OxRdtase_FMN_N"/>
</dbReference>
<reference evidence="3" key="1">
    <citation type="journal article" date="2019" name="Int. J. Syst. Evol. Microbiol.">
        <title>The Global Catalogue of Microorganisms (GCM) 10K type strain sequencing project: providing services to taxonomists for standard genome sequencing and annotation.</title>
        <authorList>
            <consortium name="The Broad Institute Genomics Platform"/>
            <consortium name="The Broad Institute Genome Sequencing Center for Infectious Disease"/>
            <person name="Wu L."/>
            <person name="Ma J."/>
        </authorList>
    </citation>
    <scope>NUCLEOTIDE SEQUENCE [LARGE SCALE GENOMIC DNA]</scope>
    <source>
        <strain evidence="3">CGMCC 1.10131</strain>
    </source>
</reference>
<evidence type="ECO:0000313" key="2">
    <source>
        <dbReference type="EMBL" id="GGB00590.1"/>
    </source>
</evidence>
<evidence type="ECO:0000259" key="1">
    <source>
        <dbReference type="Pfam" id="PF00724"/>
    </source>
</evidence>
<dbReference type="NCBIfam" id="NF007899">
    <property type="entry name" value="PRK10605.1"/>
    <property type="match status" value="1"/>
</dbReference>
<dbReference type="SUPFAM" id="SSF51395">
    <property type="entry name" value="FMN-linked oxidoreductases"/>
    <property type="match status" value="1"/>
</dbReference>
<dbReference type="InterPro" id="IPR013785">
    <property type="entry name" value="Aldolase_TIM"/>
</dbReference>